<evidence type="ECO:0000313" key="3">
    <source>
        <dbReference type="Proteomes" id="UP000475532"/>
    </source>
</evidence>
<proteinExistence type="predicted"/>
<dbReference type="EMBL" id="JAAGLI010001019">
    <property type="protein sequence ID" value="NEA28269.1"/>
    <property type="molecule type" value="Genomic_DNA"/>
</dbReference>
<dbReference type="RefSeq" id="WP_163062737.1">
    <property type="nucleotide sequence ID" value="NZ_JAAGLI010001019.1"/>
</dbReference>
<evidence type="ECO:0000256" key="1">
    <source>
        <dbReference type="SAM" id="MobiDB-lite"/>
    </source>
</evidence>
<reference evidence="2 3" key="1">
    <citation type="submission" date="2020-01" db="EMBL/GenBank/DDBJ databases">
        <title>Insect and environment-associated Actinomycetes.</title>
        <authorList>
            <person name="Currrie C."/>
            <person name="Chevrette M."/>
            <person name="Carlson C."/>
            <person name="Stubbendieck R."/>
            <person name="Wendt-Pienkowski E."/>
        </authorList>
    </citation>
    <scope>NUCLEOTIDE SEQUENCE [LARGE SCALE GENOMIC DNA]</scope>
    <source>
        <strain evidence="2 3">SID10258</strain>
    </source>
</reference>
<comment type="caution">
    <text evidence="2">The sequence shown here is derived from an EMBL/GenBank/DDBJ whole genome shotgun (WGS) entry which is preliminary data.</text>
</comment>
<name>A0A6L9QRZ2_9ACTN</name>
<accession>A0A6L9QRZ2</accession>
<protein>
    <submittedName>
        <fullName evidence="2">Uncharacterized protein</fullName>
    </submittedName>
</protein>
<feature type="non-terminal residue" evidence="2">
    <location>
        <position position="64"/>
    </location>
</feature>
<dbReference type="AlphaFoldDB" id="A0A6L9QRZ2"/>
<organism evidence="2 3">
    <name type="scientific">Actinomadura bangladeshensis</name>
    <dbReference type="NCBI Taxonomy" id="453573"/>
    <lineage>
        <taxon>Bacteria</taxon>
        <taxon>Bacillati</taxon>
        <taxon>Actinomycetota</taxon>
        <taxon>Actinomycetes</taxon>
        <taxon>Streptosporangiales</taxon>
        <taxon>Thermomonosporaceae</taxon>
        <taxon>Actinomadura</taxon>
    </lineage>
</organism>
<sequence length="64" mass="6778">MNMNEMDRVRGLLREAPPPSAEASAKALAMLEDEMAGRRVTAPGTGRRRFGIGWPAGLGLGLVA</sequence>
<feature type="compositionally biased region" description="Basic and acidic residues" evidence="1">
    <location>
        <begin position="1"/>
        <end position="13"/>
    </location>
</feature>
<gene>
    <name evidence="2" type="ORF">G3I70_38095</name>
</gene>
<evidence type="ECO:0000313" key="2">
    <source>
        <dbReference type="EMBL" id="NEA28269.1"/>
    </source>
</evidence>
<feature type="region of interest" description="Disordered" evidence="1">
    <location>
        <begin position="1"/>
        <end position="20"/>
    </location>
</feature>
<dbReference type="Proteomes" id="UP000475532">
    <property type="component" value="Unassembled WGS sequence"/>
</dbReference>